<evidence type="ECO:0000256" key="2">
    <source>
        <dbReference type="ARBA" id="ARBA00022723"/>
    </source>
</evidence>
<reference evidence="4" key="1">
    <citation type="journal article" date="2023" name="G3 (Bethesda)">
        <title>Whole genome assembly and annotation of the endangered Caribbean coral Acropora cervicornis.</title>
        <authorList>
            <person name="Selwyn J.D."/>
            <person name="Vollmer S.V."/>
        </authorList>
    </citation>
    <scope>NUCLEOTIDE SEQUENCE</scope>
    <source>
        <strain evidence="4">K2</strain>
    </source>
</reference>
<feature type="domain" description="DDE Tnp4" evidence="3">
    <location>
        <begin position="16"/>
        <end position="85"/>
    </location>
</feature>
<proteinExistence type="predicted"/>
<dbReference type="GO" id="GO:0046872">
    <property type="term" value="F:metal ion binding"/>
    <property type="evidence" value="ECO:0007669"/>
    <property type="project" value="UniProtKB-KW"/>
</dbReference>
<comment type="cofactor">
    <cofactor evidence="1">
        <name>a divalent metal cation</name>
        <dbReference type="ChEBI" id="CHEBI:60240"/>
    </cofactor>
</comment>
<name>A0AAD9PS66_ACRCE</name>
<sequence>MPESFKQSFPKTRAIIDCTEVFVEAPESLHLRSSLYSDYKHHNTYKALVAITPACKIVCRSGILNSKFWDKDDEVMADKGFAIRDLLDPLRDSDAIFTKGKYASIKE</sequence>
<keyword evidence="5" id="KW-1185">Reference proteome</keyword>
<organism evidence="4 5">
    <name type="scientific">Acropora cervicornis</name>
    <name type="common">Staghorn coral</name>
    <dbReference type="NCBI Taxonomy" id="6130"/>
    <lineage>
        <taxon>Eukaryota</taxon>
        <taxon>Metazoa</taxon>
        <taxon>Cnidaria</taxon>
        <taxon>Anthozoa</taxon>
        <taxon>Hexacorallia</taxon>
        <taxon>Scleractinia</taxon>
        <taxon>Astrocoeniina</taxon>
        <taxon>Acroporidae</taxon>
        <taxon>Acropora</taxon>
    </lineage>
</organism>
<accession>A0AAD9PS66</accession>
<dbReference type="PANTHER" id="PTHR23080">
    <property type="entry name" value="THAP DOMAIN PROTEIN"/>
    <property type="match status" value="1"/>
</dbReference>
<gene>
    <name evidence="4" type="ORF">P5673_031780</name>
</gene>
<dbReference type="EMBL" id="JARQWQ010000156">
    <property type="protein sequence ID" value="KAK2548081.1"/>
    <property type="molecule type" value="Genomic_DNA"/>
</dbReference>
<dbReference type="InterPro" id="IPR027806">
    <property type="entry name" value="HARBI1_dom"/>
</dbReference>
<reference evidence="4" key="2">
    <citation type="journal article" date="2023" name="Science">
        <title>Genomic signatures of disease resistance in endangered staghorn corals.</title>
        <authorList>
            <person name="Vollmer S.V."/>
            <person name="Selwyn J.D."/>
            <person name="Despard B.A."/>
            <person name="Roesel C.L."/>
        </authorList>
    </citation>
    <scope>NUCLEOTIDE SEQUENCE</scope>
    <source>
        <strain evidence="4">K2</strain>
    </source>
</reference>
<keyword evidence="2" id="KW-0479">Metal-binding</keyword>
<dbReference type="Pfam" id="PF13359">
    <property type="entry name" value="DDE_Tnp_4"/>
    <property type="match status" value="1"/>
</dbReference>
<dbReference type="PANTHER" id="PTHR23080:SF133">
    <property type="entry name" value="SI:CH211-262I1.5-RELATED"/>
    <property type="match status" value="1"/>
</dbReference>
<dbReference type="AlphaFoldDB" id="A0AAD9PS66"/>
<protein>
    <recommendedName>
        <fullName evidence="3">DDE Tnp4 domain-containing protein</fullName>
    </recommendedName>
</protein>
<dbReference type="Proteomes" id="UP001249851">
    <property type="component" value="Unassembled WGS sequence"/>
</dbReference>
<evidence type="ECO:0000313" key="4">
    <source>
        <dbReference type="EMBL" id="KAK2548081.1"/>
    </source>
</evidence>
<evidence type="ECO:0000259" key="3">
    <source>
        <dbReference type="Pfam" id="PF13359"/>
    </source>
</evidence>
<evidence type="ECO:0000256" key="1">
    <source>
        <dbReference type="ARBA" id="ARBA00001968"/>
    </source>
</evidence>
<comment type="caution">
    <text evidence="4">The sequence shown here is derived from an EMBL/GenBank/DDBJ whole genome shotgun (WGS) entry which is preliminary data.</text>
</comment>
<evidence type="ECO:0000313" key="5">
    <source>
        <dbReference type="Proteomes" id="UP001249851"/>
    </source>
</evidence>